<dbReference type="EMBL" id="JARKIB010000130">
    <property type="protein sequence ID" value="KAJ7734815.1"/>
    <property type="molecule type" value="Genomic_DNA"/>
</dbReference>
<feature type="transmembrane region" description="Helical" evidence="1">
    <location>
        <begin position="23"/>
        <end position="44"/>
    </location>
</feature>
<protein>
    <submittedName>
        <fullName evidence="2">Uncharacterized protein</fullName>
    </submittedName>
</protein>
<dbReference type="AlphaFoldDB" id="A0AAD7MW85"/>
<accession>A0AAD7MW85</accession>
<evidence type="ECO:0000313" key="2">
    <source>
        <dbReference type="EMBL" id="KAJ7734815.1"/>
    </source>
</evidence>
<keyword evidence="1" id="KW-0472">Membrane</keyword>
<gene>
    <name evidence="2" type="ORF">B0H16DRAFT_150783</name>
</gene>
<dbReference type="Proteomes" id="UP001215598">
    <property type="component" value="Unassembled WGS sequence"/>
</dbReference>
<proteinExistence type="predicted"/>
<comment type="caution">
    <text evidence="2">The sequence shown here is derived from an EMBL/GenBank/DDBJ whole genome shotgun (WGS) entry which is preliminary data.</text>
</comment>
<keyword evidence="3" id="KW-1185">Reference proteome</keyword>
<reference evidence="2" key="1">
    <citation type="submission" date="2023-03" db="EMBL/GenBank/DDBJ databases">
        <title>Massive genome expansion in bonnet fungi (Mycena s.s.) driven by repeated elements and novel gene families across ecological guilds.</title>
        <authorList>
            <consortium name="Lawrence Berkeley National Laboratory"/>
            <person name="Harder C.B."/>
            <person name="Miyauchi S."/>
            <person name="Viragh M."/>
            <person name="Kuo A."/>
            <person name="Thoen E."/>
            <person name="Andreopoulos B."/>
            <person name="Lu D."/>
            <person name="Skrede I."/>
            <person name="Drula E."/>
            <person name="Henrissat B."/>
            <person name="Morin E."/>
            <person name="Kohler A."/>
            <person name="Barry K."/>
            <person name="LaButti K."/>
            <person name="Morin E."/>
            <person name="Salamov A."/>
            <person name="Lipzen A."/>
            <person name="Mereny Z."/>
            <person name="Hegedus B."/>
            <person name="Baldrian P."/>
            <person name="Stursova M."/>
            <person name="Weitz H."/>
            <person name="Taylor A."/>
            <person name="Grigoriev I.V."/>
            <person name="Nagy L.G."/>
            <person name="Martin F."/>
            <person name="Kauserud H."/>
        </authorList>
    </citation>
    <scope>NUCLEOTIDE SEQUENCE</scope>
    <source>
        <strain evidence="2">CBHHK182m</strain>
    </source>
</reference>
<keyword evidence="1" id="KW-0812">Transmembrane</keyword>
<name>A0AAD7MW85_9AGAR</name>
<evidence type="ECO:0000313" key="3">
    <source>
        <dbReference type="Proteomes" id="UP001215598"/>
    </source>
</evidence>
<organism evidence="2 3">
    <name type="scientific">Mycena metata</name>
    <dbReference type="NCBI Taxonomy" id="1033252"/>
    <lineage>
        <taxon>Eukaryota</taxon>
        <taxon>Fungi</taxon>
        <taxon>Dikarya</taxon>
        <taxon>Basidiomycota</taxon>
        <taxon>Agaricomycotina</taxon>
        <taxon>Agaricomycetes</taxon>
        <taxon>Agaricomycetidae</taxon>
        <taxon>Agaricales</taxon>
        <taxon>Marasmiineae</taxon>
        <taxon>Mycenaceae</taxon>
        <taxon>Mycena</taxon>
    </lineage>
</organism>
<sequence>MEPATYCGISENVRCVVVVSSDFLRLVFLRCVFVLVLCVPLPSLRASISDFGFRLDARLPPCPSWVGGTTGGERIVQCPMPYISHSGFVAGFFFARARVRMLGGPRSASGEFASTLSALFALAAAALCPNTSLTTGGTFVHPTALKVYSPAQVYGRQRRSDVVYGSPCIVDGRRQFGVRLSTSEIPNTKRMRLTLTLSRSSKSETSTSLRAAKWYYNLQHACTSRSPTGSRNCTDRIEADPTCRTDIGTSCGVV</sequence>
<keyword evidence="1" id="KW-1133">Transmembrane helix</keyword>
<evidence type="ECO:0000256" key="1">
    <source>
        <dbReference type="SAM" id="Phobius"/>
    </source>
</evidence>